<name>A0A0G0T0D0_9BACT</name>
<comment type="caution">
    <text evidence="1">The sequence shown here is derived from an EMBL/GenBank/DDBJ whole genome shotgun (WGS) entry which is preliminary data.</text>
</comment>
<dbReference type="AlphaFoldDB" id="A0A0G0T0D0"/>
<dbReference type="Proteomes" id="UP000034539">
    <property type="component" value="Unassembled WGS sequence"/>
</dbReference>
<proteinExistence type="predicted"/>
<organism evidence="1 2">
    <name type="scientific">Candidatus Gottesmanbacteria bacterium GW2011_GWC2_39_8</name>
    <dbReference type="NCBI Taxonomy" id="1618450"/>
    <lineage>
        <taxon>Bacteria</taxon>
        <taxon>Candidatus Gottesmaniibacteriota</taxon>
    </lineage>
</organism>
<protein>
    <submittedName>
        <fullName evidence="1">Uncharacterized protein</fullName>
    </submittedName>
</protein>
<dbReference type="EMBL" id="LBXN01000076">
    <property type="protein sequence ID" value="KKR31287.1"/>
    <property type="molecule type" value="Genomic_DNA"/>
</dbReference>
<sequence length="118" mass="14263">MKLTQEHYDAIKSWFGSHPKDMLEDNLSRNIQHLDHLYTRTGRKAYFIREGSREKYRNVKRKTAQAYFERNITIIPDFDGRKRKFDELCRTCDNKKGQTCRLDTIARKNLVYKRSKFI</sequence>
<gene>
    <name evidence="1" type="ORF">UT63_C0076G0008</name>
</gene>
<evidence type="ECO:0000313" key="2">
    <source>
        <dbReference type="Proteomes" id="UP000034539"/>
    </source>
</evidence>
<accession>A0A0G0T0D0</accession>
<evidence type="ECO:0000313" key="1">
    <source>
        <dbReference type="EMBL" id="KKR31287.1"/>
    </source>
</evidence>
<reference evidence="1 2" key="1">
    <citation type="journal article" date="2015" name="Nature">
        <title>rRNA introns, odd ribosomes, and small enigmatic genomes across a large radiation of phyla.</title>
        <authorList>
            <person name="Brown C.T."/>
            <person name="Hug L.A."/>
            <person name="Thomas B.C."/>
            <person name="Sharon I."/>
            <person name="Castelle C.J."/>
            <person name="Singh A."/>
            <person name="Wilkins M.J."/>
            <person name="Williams K.H."/>
            <person name="Banfield J.F."/>
        </authorList>
    </citation>
    <scope>NUCLEOTIDE SEQUENCE [LARGE SCALE GENOMIC DNA]</scope>
</reference>